<dbReference type="GO" id="GO:0009507">
    <property type="term" value="C:chloroplast"/>
    <property type="evidence" value="ECO:0007669"/>
    <property type="project" value="UniProtKB-SubCell"/>
</dbReference>
<organism evidence="7">
    <name type="scientific">Halimeda minima</name>
    <dbReference type="NCBI Taxonomy" id="170427"/>
    <lineage>
        <taxon>Eukaryota</taxon>
        <taxon>Viridiplantae</taxon>
        <taxon>Chlorophyta</taxon>
        <taxon>core chlorophytes</taxon>
        <taxon>Ulvophyceae</taxon>
        <taxon>TCBD clade</taxon>
        <taxon>Bryopsidales</taxon>
        <taxon>Halimedineae</taxon>
        <taxon>Halimedaceae</taxon>
        <taxon>Halimedeae</taxon>
        <taxon>Halimeda</taxon>
    </lineage>
</organism>
<feature type="compositionally biased region" description="Basic residues" evidence="6">
    <location>
        <begin position="1"/>
        <end position="21"/>
    </location>
</feature>
<reference evidence="7" key="2">
    <citation type="journal article" date="2019" name="Mol. Phylogenet. Evol.">
        <title>Reassessment of the classification of bryopsidales (chlorophyta) based on chloroplast phylogenomic analyses.</title>
        <authorList>
            <person name="Cremen M.C."/>
            <person name="Leliaert F."/>
            <person name="West J."/>
            <person name="Lam D.W."/>
            <person name="Shimada S."/>
            <person name="Lopez-Bautista J.M."/>
            <person name="Verbruggen H."/>
        </authorList>
    </citation>
    <scope>NUCLEOTIDE SEQUENCE</scope>
</reference>
<evidence type="ECO:0000256" key="6">
    <source>
        <dbReference type="SAM" id="MobiDB-lite"/>
    </source>
</evidence>
<dbReference type="InterPro" id="IPR047873">
    <property type="entry name" value="Ribosomal_uL16"/>
</dbReference>
<sequence>MLQPKRTKFRKMHRGRLKGKKTGPPLGGPLRKHSQSPLPPKTGSQRELNFALQALEPCWLTGRQIEAGRRVLSRRTRRGGKIIVHPFPDKPVTFRPPETRMGSGKGAPEYWIAVIKPGQLLYEIIGGFPIGQSSARWLRSEQSAVKNRLGSSSQSLRATIGRAKGVSPSIIREALKNASYKMPIKTKIIKKVL</sequence>
<evidence type="ECO:0000256" key="4">
    <source>
        <dbReference type="RuleBase" id="RU004413"/>
    </source>
</evidence>
<dbReference type="Pfam" id="PF00252">
    <property type="entry name" value="Ribosomal_L16"/>
    <property type="match status" value="1"/>
</dbReference>
<keyword evidence="2 4" id="KW-0689">Ribosomal protein</keyword>
<evidence type="ECO:0000256" key="2">
    <source>
        <dbReference type="ARBA" id="ARBA00022980"/>
    </source>
</evidence>
<name>A0A386AYY0_9CHLO</name>
<dbReference type="AlphaFoldDB" id="A0A386AYY0"/>
<proteinExistence type="inferred from homology"/>
<dbReference type="InterPro" id="IPR036920">
    <property type="entry name" value="Ribosomal_uL16_sf"/>
</dbReference>
<geneLocation type="chloroplast" evidence="7"/>
<dbReference type="EMBL" id="MH591101">
    <property type="protein sequence ID" value="AYC64645.1"/>
    <property type="molecule type" value="Genomic_DNA"/>
</dbReference>
<keyword evidence="3 4" id="KW-0687">Ribonucleoprotein</keyword>
<dbReference type="PANTHER" id="PTHR12220:SF13">
    <property type="entry name" value="LARGE RIBOSOMAL SUBUNIT PROTEIN UL16M"/>
    <property type="match status" value="1"/>
</dbReference>
<dbReference type="GO" id="GO:0019843">
    <property type="term" value="F:rRNA binding"/>
    <property type="evidence" value="ECO:0007669"/>
    <property type="project" value="InterPro"/>
</dbReference>
<dbReference type="PRINTS" id="PR00060">
    <property type="entry name" value="RIBOSOMALL16"/>
</dbReference>
<dbReference type="InterPro" id="IPR020798">
    <property type="entry name" value="Ribosomal_uL16_CS"/>
</dbReference>
<dbReference type="CDD" id="cd01433">
    <property type="entry name" value="Ribosomal_L16_L10e"/>
    <property type="match status" value="1"/>
</dbReference>
<gene>
    <name evidence="7" type="primary">rpl16</name>
</gene>
<evidence type="ECO:0000256" key="5">
    <source>
        <dbReference type="RuleBase" id="RU004415"/>
    </source>
</evidence>
<dbReference type="PANTHER" id="PTHR12220">
    <property type="entry name" value="50S/60S RIBOSOMAL PROTEIN L16"/>
    <property type="match status" value="1"/>
</dbReference>
<keyword evidence="5 7" id="KW-0934">Plastid</keyword>
<keyword evidence="5 7" id="KW-0150">Chloroplast</keyword>
<dbReference type="PROSITE" id="PS00701">
    <property type="entry name" value="RIBOSOMAL_L16_2"/>
    <property type="match status" value="1"/>
</dbReference>
<dbReference type="GO" id="GO:0032543">
    <property type="term" value="P:mitochondrial translation"/>
    <property type="evidence" value="ECO:0007669"/>
    <property type="project" value="TreeGrafter"/>
</dbReference>
<evidence type="ECO:0000256" key="3">
    <source>
        <dbReference type="ARBA" id="ARBA00023274"/>
    </source>
</evidence>
<evidence type="ECO:0000313" key="7">
    <source>
        <dbReference type="EMBL" id="AYC64645.1"/>
    </source>
</evidence>
<dbReference type="GO" id="GO:0005762">
    <property type="term" value="C:mitochondrial large ribosomal subunit"/>
    <property type="evidence" value="ECO:0007669"/>
    <property type="project" value="TreeGrafter"/>
</dbReference>
<comment type="similarity">
    <text evidence="1 4">Belongs to the universal ribosomal protein uL16 family.</text>
</comment>
<evidence type="ECO:0000256" key="1">
    <source>
        <dbReference type="ARBA" id="ARBA00008931"/>
    </source>
</evidence>
<dbReference type="InterPro" id="IPR016180">
    <property type="entry name" value="Ribosomal_uL16_dom"/>
</dbReference>
<dbReference type="Gene3D" id="3.90.1170.10">
    <property type="entry name" value="Ribosomal protein L10e/L16"/>
    <property type="match status" value="1"/>
</dbReference>
<dbReference type="SUPFAM" id="SSF54686">
    <property type="entry name" value="Ribosomal protein L16p/L10e"/>
    <property type="match status" value="2"/>
</dbReference>
<dbReference type="InterPro" id="IPR000114">
    <property type="entry name" value="Ribosomal_uL16_bact-type"/>
</dbReference>
<reference evidence="7" key="1">
    <citation type="submission" date="2018-07" db="EMBL/GenBank/DDBJ databases">
        <authorList>
            <person name="Quirk P.G."/>
            <person name="Krulwich T.A."/>
        </authorList>
    </citation>
    <scope>NUCLEOTIDE SEQUENCE</scope>
</reference>
<protein>
    <recommendedName>
        <fullName evidence="5">50S ribosomal protein L16, chloroplastic</fullName>
    </recommendedName>
</protein>
<comment type="subcellular location">
    <subcellularLocation>
        <location evidence="5">Plastid</location>
        <location evidence="5">Chloroplast</location>
    </subcellularLocation>
</comment>
<dbReference type="NCBIfam" id="TIGR01164">
    <property type="entry name" value="rplP_bact"/>
    <property type="match status" value="1"/>
</dbReference>
<feature type="region of interest" description="Disordered" evidence="6">
    <location>
        <begin position="82"/>
        <end position="101"/>
    </location>
</feature>
<feature type="region of interest" description="Disordered" evidence="6">
    <location>
        <begin position="1"/>
        <end position="44"/>
    </location>
</feature>
<accession>A0A386AYY0</accession>
<dbReference type="GO" id="GO:0003735">
    <property type="term" value="F:structural constituent of ribosome"/>
    <property type="evidence" value="ECO:0007669"/>
    <property type="project" value="InterPro"/>
</dbReference>
<comment type="subunit">
    <text evidence="5">Part of the 50S ribosomal subunit.</text>
</comment>